<evidence type="ECO:0000313" key="1">
    <source>
        <dbReference type="EMBL" id="PQJ81686.1"/>
    </source>
</evidence>
<dbReference type="Gene3D" id="2.60.40.1930">
    <property type="match status" value="1"/>
</dbReference>
<dbReference type="Proteomes" id="UP000239068">
    <property type="component" value="Unassembled WGS sequence"/>
</dbReference>
<dbReference type="EMBL" id="MSCM01000001">
    <property type="protein sequence ID" value="PQJ81686.1"/>
    <property type="molecule type" value="Genomic_DNA"/>
</dbReference>
<keyword evidence="2" id="KW-1185">Reference proteome</keyword>
<proteinExistence type="predicted"/>
<evidence type="ECO:0008006" key="3">
    <source>
        <dbReference type="Google" id="ProtNLM"/>
    </source>
</evidence>
<gene>
    <name evidence="1" type="ORF">BTO16_03485</name>
</gene>
<dbReference type="AlphaFoldDB" id="A0A2S7WW31"/>
<evidence type="ECO:0000313" key="2">
    <source>
        <dbReference type="Proteomes" id="UP000239068"/>
    </source>
</evidence>
<comment type="caution">
    <text evidence="1">The sequence shown here is derived from an EMBL/GenBank/DDBJ whole genome shotgun (WGS) entry which is preliminary data.</text>
</comment>
<reference evidence="1 2" key="1">
    <citation type="submission" date="2016-12" db="EMBL/GenBank/DDBJ databases">
        <title>Trade-off between light-utilization and light-protection in marine flavobacteria.</title>
        <authorList>
            <person name="Kumagai Y."/>
            <person name="Yoshizawa S."/>
            <person name="Kogure K."/>
            <person name="Iwasaki W."/>
        </authorList>
    </citation>
    <scope>NUCLEOTIDE SEQUENCE [LARGE SCALE GENOMIC DNA]</scope>
    <source>
        <strain evidence="1 2">ATCC 43844</strain>
    </source>
</reference>
<sequence>MKPLWLYLFFIIVINKRNGFWCLNKKITMKNILLIIVMLISNGILSQTTEKELVDNFINKNPYFNNYQEELFFLHTNKETYFSGEDIWFAAYIYDKLNEKPSEITKNLHLNLYDFNFKLIDQKLFYVKEGKAAGQLKLLENLSSGTYYIEMDTNWNRNFKKGTISEITIINLNNQLDSSKKVSKPAETKSKKIDTKTEQNFLIHRNVEDINTANFKIKSISDVIDKLKGNTIYAVLHKNDILAACASIKITDKKYYNLKFNSESFLNGANTISIFDENNIILAQSTFWNFETKTGSVGVLSKEKKRDTLYIRLDHSKNLLNPNLSVSILNAKSELISDVPNILNSFIDSDFTKINKTKDYKEINNLLTDRKINLNKTTRQIIYENEAGTKLKGKVNTKTEVLEDFKVSLISEENELFLVTNLNKDMSFEFDDLYLNHPTKYKLALLNSQGEIENASFYIYNNFYNYEATNFLEVEKETNNIKPLENNIFKNNIILKPEKEVVKLKEVILNSHVDKQKNIREKYKNIIGVGFTDFYIPDDNLAVGVDIFFYLQTIPGLRVYYPPLSSAPIVLNTRGPSSITGTKLVNVKLDGVPMGEDLLPLTGFLTTDFEVIMVNLSGAGEGLRGSNGVVNLITRIDNDYLSKKHPMKTAKPKETLKGFEISLENYKKPNLMFDDSWLEEAYGTIDWIPNLKTDINNEFLLKIPVSTDQKDIKLIINGFDKYGILIHETIKISTN</sequence>
<organism evidence="1 2">
    <name type="scientific">Polaribacter glomeratus</name>
    <dbReference type="NCBI Taxonomy" id="102"/>
    <lineage>
        <taxon>Bacteria</taxon>
        <taxon>Pseudomonadati</taxon>
        <taxon>Bacteroidota</taxon>
        <taxon>Flavobacteriia</taxon>
        <taxon>Flavobacteriales</taxon>
        <taxon>Flavobacteriaceae</taxon>
    </lineage>
</organism>
<name>A0A2S7WW31_9FLAO</name>
<accession>A0A2S7WW31</accession>
<protein>
    <recommendedName>
        <fullName evidence="3">TonB-dependent receptor plug domain-containing protein</fullName>
    </recommendedName>
</protein>